<feature type="chain" id="PRO_5025597628" evidence="1">
    <location>
        <begin position="28"/>
        <end position="131"/>
    </location>
</feature>
<evidence type="ECO:0000256" key="1">
    <source>
        <dbReference type="SAM" id="SignalP"/>
    </source>
</evidence>
<accession>A0A6B8M431</accession>
<gene>
    <name evidence="2" type="ORF">F7D14_14980</name>
</gene>
<keyword evidence="3" id="KW-1185">Reference proteome</keyword>
<protein>
    <submittedName>
        <fullName evidence="2">Uncharacterized protein</fullName>
    </submittedName>
</protein>
<dbReference type="Proteomes" id="UP000422569">
    <property type="component" value="Chromosome"/>
</dbReference>
<evidence type="ECO:0000313" key="3">
    <source>
        <dbReference type="Proteomes" id="UP000422569"/>
    </source>
</evidence>
<dbReference type="KEGG" id="mpar:F7D14_14980"/>
<sequence>MSPRSVASHPILRFPSAALLAACLALSACLSTKVSSLAPNMVRVNLTGYDAPSDEEALKEALVLGAKETLAHEYDLFRFIDWSAGETQLVTPGQPAVANFAVTVVMFRYGEQGANPVFDARAILKTQEPQK</sequence>
<dbReference type="EMBL" id="CP044331">
    <property type="protein sequence ID" value="QGM98654.1"/>
    <property type="molecule type" value="Genomic_DNA"/>
</dbReference>
<organism evidence="2 3">
    <name type="scientific">Methylocystis parvus</name>
    <dbReference type="NCBI Taxonomy" id="134"/>
    <lineage>
        <taxon>Bacteria</taxon>
        <taxon>Pseudomonadati</taxon>
        <taxon>Pseudomonadota</taxon>
        <taxon>Alphaproteobacteria</taxon>
        <taxon>Hyphomicrobiales</taxon>
        <taxon>Methylocystaceae</taxon>
        <taxon>Methylocystis</taxon>
    </lineage>
</organism>
<dbReference type="PROSITE" id="PS51257">
    <property type="entry name" value="PROKAR_LIPOPROTEIN"/>
    <property type="match status" value="1"/>
</dbReference>
<proteinExistence type="predicted"/>
<feature type="signal peptide" evidence="1">
    <location>
        <begin position="1"/>
        <end position="27"/>
    </location>
</feature>
<name>A0A6B8M431_9HYPH</name>
<reference evidence="2 3" key="1">
    <citation type="submission" date="2019-09" db="EMBL/GenBank/DDBJ databases">
        <title>Isolation and complete genome sequencing of Methylocystis species.</title>
        <authorList>
            <person name="Rumah B.L."/>
            <person name="Stead C.E."/>
            <person name="Stevens B.C."/>
            <person name="Minton N.P."/>
            <person name="Grosse-Honebrink A."/>
            <person name="Zhang Y."/>
        </authorList>
    </citation>
    <scope>NUCLEOTIDE SEQUENCE [LARGE SCALE GENOMIC DNA]</scope>
    <source>
        <strain evidence="2 3">BRCS2</strain>
    </source>
</reference>
<keyword evidence="1" id="KW-0732">Signal</keyword>
<evidence type="ECO:0000313" key="2">
    <source>
        <dbReference type="EMBL" id="QGM98654.1"/>
    </source>
</evidence>
<dbReference type="AlphaFoldDB" id="A0A6B8M431"/>
<dbReference type="RefSeq" id="WP_016919057.1">
    <property type="nucleotide sequence ID" value="NZ_CP044331.1"/>
</dbReference>